<evidence type="ECO:0000256" key="1">
    <source>
        <dbReference type="SAM" id="Phobius"/>
    </source>
</evidence>
<feature type="transmembrane region" description="Helical" evidence="1">
    <location>
        <begin position="266"/>
        <end position="285"/>
    </location>
</feature>
<dbReference type="AlphaFoldDB" id="A0A1I0PNE6"/>
<accession>A0A1I0PNE6</accession>
<dbReference type="RefSeq" id="WP_089891068.1">
    <property type="nucleotide sequence ID" value="NZ_FOJG01000001.1"/>
</dbReference>
<evidence type="ECO:0000313" key="3">
    <source>
        <dbReference type="EMBL" id="SEW15863.1"/>
    </source>
</evidence>
<dbReference type="Pfam" id="PF07863">
    <property type="entry name" value="CtnDOT_TraJ"/>
    <property type="match status" value="1"/>
</dbReference>
<name>A0A1I0PNE6_9BACT</name>
<keyword evidence="1" id="KW-0812">Transmembrane</keyword>
<gene>
    <name evidence="3" type="ORF">SAMN04488122_0881</name>
</gene>
<sequence>MLQRIKSHNQRYGRLYLHIAACLGLVLLPQLLSAQSIPEQVRGLHGVLDNLFATMMPKCGQLSNYARAIGGFAATFYIGNRVWKHIANNEAIDFYPLFRPFCLAFCIGIFPQVIDTMEIILSPAKYGTQAIVDNTNADIQILIERREKEMQKHPQYKMYGINEGRGDRDEWLKYTHEEYVGKEDWLDAIPHDIEFAMSKAYYNMKMWFKDLISFCLQLLYEAAALCVNTVRTFNLIICAMIGPLVFALAIFDGLQHSLVIWIARYVNFYLWLPVANICGAILGTIQTEMIKLDISQVEQYGDSFFTTADVGYIIFTIIGIVTYTSIPNISSFIVNPGGGSALTSKITNSFSNFSSGLVGGVVGGAASGMGALANGAGFASDGFGDMNNRMNNGVAANQQSGYMQDKLRG</sequence>
<keyword evidence="1" id="KW-0472">Membrane</keyword>
<feature type="domain" description="Conjugative transposon TraJ C-terminal" evidence="2">
    <location>
        <begin position="40"/>
        <end position="409"/>
    </location>
</feature>
<feature type="transmembrane region" description="Helical" evidence="1">
    <location>
        <begin position="233"/>
        <end position="254"/>
    </location>
</feature>
<keyword evidence="4" id="KW-1185">Reference proteome</keyword>
<dbReference type="InterPro" id="IPR022393">
    <property type="entry name" value="Conjugative_transposon_TraJ"/>
</dbReference>
<proteinExistence type="predicted"/>
<dbReference type="Proteomes" id="UP000199310">
    <property type="component" value="Unassembled WGS sequence"/>
</dbReference>
<reference evidence="4" key="1">
    <citation type="submission" date="2016-10" db="EMBL/GenBank/DDBJ databases">
        <authorList>
            <person name="Varghese N."/>
            <person name="Submissions S."/>
        </authorList>
    </citation>
    <scope>NUCLEOTIDE SEQUENCE [LARGE SCALE GENOMIC DNA]</scope>
    <source>
        <strain evidence="4">DSM 3695</strain>
    </source>
</reference>
<evidence type="ECO:0000313" key="4">
    <source>
        <dbReference type="Proteomes" id="UP000199310"/>
    </source>
</evidence>
<feature type="transmembrane region" description="Helical" evidence="1">
    <location>
        <begin position="305"/>
        <end position="326"/>
    </location>
</feature>
<organism evidence="3 4">
    <name type="scientific">Chitinophaga arvensicola</name>
    <dbReference type="NCBI Taxonomy" id="29529"/>
    <lineage>
        <taxon>Bacteria</taxon>
        <taxon>Pseudomonadati</taxon>
        <taxon>Bacteroidota</taxon>
        <taxon>Chitinophagia</taxon>
        <taxon>Chitinophagales</taxon>
        <taxon>Chitinophagaceae</taxon>
        <taxon>Chitinophaga</taxon>
    </lineage>
</organism>
<evidence type="ECO:0000259" key="2">
    <source>
        <dbReference type="Pfam" id="PF07863"/>
    </source>
</evidence>
<protein>
    <submittedName>
        <fullName evidence="3">Bacteroides conjugative transposon TraJ protein</fullName>
    </submittedName>
</protein>
<dbReference type="InterPro" id="IPR012424">
    <property type="entry name" value="Conjugative_transposon_TraJ_C"/>
</dbReference>
<dbReference type="NCBIfam" id="TIGR03782">
    <property type="entry name" value="Bac_Flav_CT_J"/>
    <property type="match status" value="1"/>
</dbReference>
<dbReference type="STRING" id="29529.SAMN04488122_0881"/>
<dbReference type="EMBL" id="FOJG01000001">
    <property type="protein sequence ID" value="SEW15863.1"/>
    <property type="molecule type" value="Genomic_DNA"/>
</dbReference>
<keyword evidence="1" id="KW-1133">Transmembrane helix</keyword>
<dbReference type="OrthoDB" id="1147144at2"/>